<dbReference type="Proteomes" id="UP000042054">
    <property type="component" value="Unassembled WGS sequence"/>
</dbReference>
<name>A0A0U1HW82_YERRO</name>
<evidence type="ECO:0000259" key="4">
    <source>
        <dbReference type="PROSITE" id="PS01124"/>
    </source>
</evidence>
<evidence type="ECO:0000313" key="6">
    <source>
        <dbReference type="Proteomes" id="UP000042054"/>
    </source>
</evidence>
<protein>
    <submittedName>
        <fullName evidence="5">AraC family transcription regulator</fullName>
    </submittedName>
</protein>
<dbReference type="InterPro" id="IPR009057">
    <property type="entry name" value="Homeodomain-like_sf"/>
</dbReference>
<dbReference type="STRING" id="29485.CH64_3318"/>
<dbReference type="GeneID" id="45568587"/>
<organism evidence="5 6">
    <name type="scientific">Yersinia rohdei</name>
    <dbReference type="NCBI Taxonomy" id="29485"/>
    <lineage>
        <taxon>Bacteria</taxon>
        <taxon>Pseudomonadati</taxon>
        <taxon>Pseudomonadota</taxon>
        <taxon>Gammaproteobacteria</taxon>
        <taxon>Enterobacterales</taxon>
        <taxon>Yersiniaceae</taxon>
        <taxon>Yersinia</taxon>
    </lineage>
</organism>
<dbReference type="GO" id="GO:0003700">
    <property type="term" value="F:DNA-binding transcription factor activity"/>
    <property type="evidence" value="ECO:0007669"/>
    <property type="project" value="InterPro"/>
</dbReference>
<evidence type="ECO:0000256" key="1">
    <source>
        <dbReference type="ARBA" id="ARBA00023015"/>
    </source>
</evidence>
<reference evidence="5 6" key="1">
    <citation type="submission" date="2015-03" db="EMBL/GenBank/DDBJ databases">
        <authorList>
            <person name="Murphy D."/>
        </authorList>
    </citation>
    <scope>NUCLEOTIDE SEQUENCE [LARGE SCALE GENOMIC DNA]</scope>
    <source>
        <strain evidence="5 6">68/02</strain>
    </source>
</reference>
<feature type="region of interest" description="Disordered" evidence="3">
    <location>
        <begin position="1"/>
        <end position="21"/>
    </location>
</feature>
<dbReference type="GO" id="GO:0043565">
    <property type="term" value="F:sequence-specific DNA binding"/>
    <property type="evidence" value="ECO:0007669"/>
    <property type="project" value="InterPro"/>
</dbReference>
<evidence type="ECO:0000256" key="3">
    <source>
        <dbReference type="SAM" id="MobiDB-lite"/>
    </source>
</evidence>
<dbReference type="Pfam" id="PF12833">
    <property type="entry name" value="HTH_18"/>
    <property type="match status" value="1"/>
</dbReference>
<proteinExistence type="predicted"/>
<dbReference type="PANTHER" id="PTHR47893">
    <property type="entry name" value="REGULATORY PROTEIN PCHR"/>
    <property type="match status" value="1"/>
</dbReference>
<keyword evidence="1" id="KW-0805">Transcription regulation</keyword>
<dbReference type="EMBL" id="CTKE01000018">
    <property type="protein sequence ID" value="CQI94910.1"/>
    <property type="molecule type" value="Genomic_DNA"/>
</dbReference>
<keyword evidence="2" id="KW-0804">Transcription</keyword>
<evidence type="ECO:0000256" key="2">
    <source>
        <dbReference type="ARBA" id="ARBA00023163"/>
    </source>
</evidence>
<dbReference type="OrthoDB" id="6670788at2"/>
<feature type="domain" description="HTH araC/xylS-type" evidence="4">
    <location>
        <begin position="255"/>
        <end position="353"/>
    </location>
</feature>
<accession>A0A0U1HW82</accession>
<evidence type="ECO:0000313" key="5">
    <source>
        <dbReference type="EMBL" id="CQI94910.1"/>
    </source>
</evidence>
<dbReference type="InterPro" id="IPR053142">
    <property type="entry name" value="PchR_regulatory_protein"/>
</dbReference>
<dbReference type="SMART" id="SM00342">
    <property type="entry name" value="HTH_ARAC"/>
    <property type="match status" value="1"/>
</dbReference>
<dbReference type="RefSeq" id="WP_081452041.1">
    <property type="nucleotide sequence ID" value="NZ_CABIHU010000035.1"/>
</dbReference>
<dbReference type="InterPro" id="IPR018060">
    <property type="entry name" value="HTH_AraC"/>
</dbReference>
<dbReference type="PROSITE" id="PS01124">
    <property type="entry name" value="HTH_ARAC_FAMILY_2"/>
    <property type="match status" value="1"/>
</dbReference>
<sequence length="356" mass="40308">MPPENKKLSAVNNNRSVGNKNSSVVNKHKLRNVSPSAKPIYRDQIMLQSHLVATDYQLSGTKSSTTDPVLFGDFQVVRLNPHLILHTANVTNLYDIKTQNQLNPALKLAIVVSGSAHISFGGKQLHLQEKGDASLVSLTENTLFTRLGKNNSHERTLTLTFDREWLYGDLLPQASEWETLYNFTQQHLAIHLWRPSIQARSIAQQIASAPPVKTPLERLRWETQCIGLIIEAFSSLEQQAQQQNKISLRGLNRVQQVRDWLESGEADLLSMDELARLVNMSASTLQRRFRENYHTTVFEYLRHCRLKRAMLALQKEGISIDQAATIAGYTRAANFATALRRMFNITPSQLRNGFPL</sequence>
<dbReference type="PANTHER" id="PTHR47893:SF1">
    <property type="entry name" value="REGULATORY PROTEIN PCHR"/>
    <property type="match status" value="1"/>
</dbReference>
<feature type="compositionally biased region" description="Polar residues" evidence="3">
    <location>
        <begin position="10"/>
        <end position="21"/>
    </location>
</feature>
<dbReference type="SUPFAM" id="SSF46689">
    <property type="entry name" value="Homeodomain-like"/>
    <property type="match status" value="2"/>
</dbReference>
<dbReference type="Gene3D" id="1.10.10.60">
    <property type="entry name" value="Homeodomain-like"/>
    <property type="match status" value="1"/>
</dbReference>
<dbReference type="AlphaFoldDB" id="A0A0U1HW82"/>
<gene>
    <name evidence="5" type="primary">ypdC</name>
    <name evidence="5" type="ORF">ERS008555_03288</name>
</gene>